<dbReference type="KEGG" id="lme:LEUM_1265"/>
<dbReference type="GeneID" id="29576292"/>
<sequence length="116" mass="13392">MTKSNTLKKKAQKRMAGKKYYVIRVQKVCGDHIDLDKKLVSYWHGEGSMRIKGKLFTDSAGNHYVGCTIDKDLTSKQIQCDTEVFILSTSIRDYLATRAEPILKILRQKRNNYYAN</sequence>
<accession>Q03WR0</accession>
<proteinExistence type="predicted"/>
<dbReference type="AlphaFoldDB" id="Q03WR0"/>
<dbReference type="EnsemblBacteria" id="ABJ62362">
    <property type="protein sequence ID" value="ABJ62362"/>
    <property type="gene ID" value="LEUM_1265"/>
</dbReference>
<keyword evidence="2" id="KW-1185">Reference proteome</keyword>
<name>Q03WR0_LEUMM</name>
<dbReference type="HOGENOM" id="CLU_2093862_0_0_9"/>
<reference evidence="1 2" key="1">
    <citation type="journal article" date="2006" name="Proc. Natl. Acad. Sci. U.S.A.">
        <title>Comparative genomics of the lactic acid bacteria.</title>
        <authorList>
            <person name="Makarova K."/>
            <person name="Slesarev A."/>
            <person name="Wolf Y."/>
            <person name="Sorokin A."/>
            <person name="Mirkin B."/>
            <person name="Koonin E."/>
            <person name="Pavlov A."/>
            <person name="Pavlova N."/>
            <person name="Karamychev V."/>
            <person name="Polouchine N."/>
            <person name="Shakhova V."/>
            <person name="Grigoriev I."/>
            <person name="Lou Y."/>
            <person name="Rohksar D."/>
            <person name="Lucas S."/>
            <person name="Huang K."/>
            <person name="Goodstein D.M."/>
            <person name="Hawkins T."/>
            <person name="Plengvidhya V."/>
            <person name="Welker D."/>
            <person name="Hughes J."/>
            <person name="Goh Y."/>
            <person name="Benson A."/>
            <person name="Baldwin K."/>
            <person name="Lee J.H."/>
            <person name="Diaz-Muniz I."/>
            <person name="Dosti B."/>
            <person name="Smeianov V."/>
            <person name="Wechter W."/>
            <person name="Barabote R."/>
            <person name="Lorca G."/>
            <person name="Altermann E."/>
            <person name="Barrangou R."/>
            <person name="Ganesan B."/>
            <person name="Xie Y."/>
            <person name="Rawsthorne H."/>
            <person name="Tamir D."/>
            <person name="Parker C."/>
            <person name="Breidt F."/>
            <person name="Broadbent J."/>
            <person name="Hutkins R."/>
            <person name="O'Sullivan D."/>
            <person name="Steele J."/>
            <person name="Unlu G."/>
            <person name="Saier M."/>
            <person name="Klaenhammer T."/>
            <person name="Richardson P."/>
            <person name="Kozyavkin S."/>
            <person name="Weimer B."/>
            <person name="Mills D."/>
        </authorList>
    </citation>
    <scope>NUCLEOTIDE SEQUENCE [LARGE SCALE GENOMIC DNA]</scope>
    <source>
        <strain evidence="2">ATCC 8293 / DSM 20343 / BCRC 11652 / CCM 1803 / JCM 6124 / NCDO 523 / NBRC 100496 / NCIMB 8023 / NCTC 12954 / NRRL B-1118 / 37Y</strain>
    </source>
</reference>
<gene>
    <name evidence="1" type="ordered locus">LEUM_1265</name>
</gene>
<protein>
    <submittedName>
        <fullName evidence="1">Uncharacterized protein</fullName>
    </submittedName>
</protein>
<evidence type="ECO:0000313" key="1">
    <source>
        <dbReference type="EMBL" id="ABJ62362.1"/>
    </source>
</evidence>
<organism evidence="1 2">
    <name type="scientific">Leuconostoc mesenteroides subsp. mesenteroides (strain ATCC 8293 / DSM 20343 / BCRC 11652 / CCM 1803 / JCM 6124 / NCDO 523 / NBRC 100496 / NCIMB 8023 / NCTC 12954 / NRRL B-1118 / 37Y)</name>
    <dbReference type="NCBI Taxonomy" id="203120"/>
    <lineage>
        <taxon>Bacteria</taxon>
        <taxon>Bacillati</taxon>
        <taxon>Bacillota</taxon>
        <taxon>Bacilli</taxon>
        <taxon>Lactobacillales</taxon>
        <taxon>Lactobacillaceae</taxon>
        <taxon>Leuconostoc</taxon>
    </lineage>
</organism>
<dbReference type="EMBL" id="CP000414">
    <property type="protein sequence ID" value="ABJ62362.1"/>
    <property type="molecule type" value="Genomic_DNA"/>
</dbReference>
<dbReference type="RefSeq" id="WP_011679986.1">
    <property type="nucleotide sequence ID" value="NC_008531.1"/>
</dbReference>
<evidence type="ECO:0000313" key="2">
    <source>
        <dbReference type="Proteomes" id="UP000000362"/>
    </source>
</evidence>
<dbReference type="Proteomes" id="UP000000362">
    <property type="component" value="Chromosome"/>
</dbReference>